<evidence type="ECO:0000256" key="7">
    <source>
        <dbReference type="ARBA" id="ARBA00022989"/>
    </source>
</evidence>
<feature type="domain" description="ABC transporter" evidence="11">
    <location>
        <begin position="649"/>
        <end position="884"/>
    </location>
</feature>
<feature type="transmembrane region" description="Helical" evidence="10">
    <location>
        <begin position="332"/>
        <end position="350"/>
    </location>
</feature>
<dbReference type="GO" id="GO:0005524">
    <property type="term" value="F:ATP binding"/>
    <property type="evidence" value="ECO:0007669"/>
    <property type="project" value="UniProtKB-KW"/>
</dbReference>
<keyword evidence="6" id="KW-0067">ATP-binding</keyword>
<dbReference type="Pfam" id="PF00664">
    <property type="entry name" value="ABC_membrane"/>
    <property type="match status" value="1"/>
</dbReference>
<dbReference type="GO" id="GO:0016887">
    <property type="term" value="F:ATP hydrolysis activity"/>
    <property type="evidence" value="ECO:0007669"/>
    <property type="project" value="InterPro"/>
</dbReference>
<dbReference type="InterPro" id="IPR017871">
    <property type="entry name" value="ABC_transporter-like_CS"/>
</dbReference>
<keyword evidence="2" id="KW-0813">Transport</keyword>
<dbReference type="InterPro" id="IPR039421">
    <property type="entry name" value="Type_1_exporter"/>
</dbReference>
<evidence type="ECO:0000256" key="2">
    <source>
        <dbReference type="ARBA" id="ARBA00022448"/>
    </source>
</evidence>
<feature type="compositionally biased region" description="Basic and acidic residues" evidence="9">
    <location>
        <begin position="1"/>
        <end position="14"/>
    </location>
</feature>
<feature type="compositionally biased region" description="Basic and acidic residues" evidence="9">
    <location>
        <begin position="72"/>
        <end position="92"/>
    </location>
</feature>
<evidence type="ECO:0000259" key="13">
    <source>
        <dbReference type="PROSITE" id="PS50990"/>
    </source>
</evidence>
<accession>A0A7Y0HEH8</accession>
<dbReference type="PROSITE" id="PS50893">
    <property type="entry name" value="ABC_TRANSPORTER_2"/>
    <property type="match status" value="1"/>
</dbReference>
<keyword evidence="5" id="KW-0547">Nucleotide-binding</keyword>
<dbReference type="SMART" id="SM00382">
    <property type="entry name" value="AAA"/>
    <property type="match status" value="1"/>
</dbReference>
<keyword evidence="15" id="KW-1185">Reference proteome</keyword>
<proteinExistence type="predicted"/>
<dbReference type="Proteomes" id="UP000539372">
    <property type="component" value="Unassembled WGS sequence"/>
</dbReference>
<keyword evidence="3" id="KW-1003">Cell membrane</keyword>
<evidence type="ECO:0000259" key="11">
    <source>
        <dbReference type="PROSITE" id="PS50893"/>
    </source>
</evidence>
<evidence type="ECO:0000256" key="8">
    <source>
        <dbReference type="ARBA" id="ARBA00023136"/>
    </source>
</evidence>
<dbReference type="PROSITE" id="PS50929">
    <property type="entry name" value="ABC_TM1F"/>
    <property type="match status" value="1"/>
</dbReference>
<evidence type="ECO:0000256" key="4">
    <source>
        <dbReference type="ARBA" id="ARBA00022692"/>
    </source>
</evidence>
<dbReference type="InterPro" id="IPR005074">
    <property type="entry name" value="Peptidase_C39"/>
</dbReference>
<dbReference type="Pfam" id="PF00005">
    <property type="entry name" value="ABC_tran"/>
    <property type="match status" value="1"/>
</dbReference>
<dbReference type="GO" id="GO:0008233">
    <property type="term" value="F:peptidase activity"/>
    <property type="evidence" value="ECO:0007669"/>
    <property type="project" value="InterPro"/>
</dbReference>
<dbReference type="PROSITE" id="PS00211">
    <property type="entry name" value="ABC_TRANSPORTER_1"/>
    <property type="match status" value="1"/>
</dbReference>
<gene>
    <name evidence="14" type="ORF">HH303_09450</name>
</gene>
<dbReference type="Gene3D" id="1.20.1560.10">
    <property type="entry name" value="ABC transporter type 1, transmembrane domain"/>
    <property type="match status" value="1"/>
</dbReference>
<dbReference type="CDD" id="cd03245">
    <property type="entry name" value="ABCC_bacteriocin_exporters"/>
    <property type="match status" value="1"/>
</dbReference>
<dbReference type="EMBL" id="JABBNT010000002">
    <property type="protein sequence ID" value="NMM44705.1"/>
    <property type="molecule type" value="Genomic_DNA"/>
</dbReference>
<comment type="caution">
    <text evidence="14">The sequence shown here is derived from an EMBL/GenBank/DDBJ whole genome shotgun (WGS) entry which is preliminary data.</text>
</comment>
<keyword evidence="7 10" id="KW-1133">Transmembrane helix</keyword>
<keyword evidence="4 10" id="KW-0812">Transmembrane</keyword>
<evidence type="ECO:0000259" key="12">
    <source>
        <dbReference type="PROSITE" id="PS50929"/>
    </source>
</evidence>
<dbReference type="Gene3D" id="3.90.70.10">
    <property type="entry name" value="Cysteine proteinases"/>
    <property type="match status" value="1"/>
</dbReference>
<dbReference type="Gene3D" id="3.40.50.300">
    <property type="entry name" value="P-loop containing nucleotide triphosphate hydrolases"/>
    <property type="match status" value="1"/>
</dbReference>
<dbReference type="PANTHER" id="PTHR24221">
    <property type="entry name" value="ATP-BINDING CASSETTE SUB-FAMILY B"/>
    <property type="match status" value="1"/>
</dbReference>
<dbReference type="AlphaFoldDB" id="A0A7Y0HEH8"/>
<feature type="compositionally biased region" description="Basic and acidic residues" evidence="9">
    <location>
        <begin position="29"/>
        <end position="39"/>
    </location>
</feature>
<dbReference type="SUPFAM" id="SSF90123">
    <property type="entry name" value="ABC transporter transmembrane region"/>
    <property type="match status" value="1"/>
</dbReference>
<dbReference type="NCBIfam" id="TIGR03375">
    <property type="entry name" value="type_I_sec_LssB"/>
    <property type="match status" value="1"/>
</dbReference>
<feature type="region of interest" description="Disordered" evidence="9">
    <location>
        <begin position="1"/>
        <end position="177"/>
    </location>
</feature>
<feature type="compositionally biased region" description="Basic and acidic residues" evidence="9">
    <location>
        <begin position="144"/>
        <end position="163"/>
    </location>
</feature>
<dbReference type="InterPro" id="IPR017750">
    <property type="entry name" value="ATPase_T1SS"/>
</dbReference>
<feature type="domain" description="Peptidase C39" evidence="13">
    <location>
        <begin position="172"/>
        <end position="300"/>
    </location>
</feature>
<dbReference type="SUPFAM" id="SSF52540">
    <property type="entry name" value="P-loop containing nucleoside triphosphate hydrolases"/>
    <property type="match status" value="1"/>
</dbReference>
<sequence length="885" mass="96311">MAQGVTKDRQDGTPKGDAPNKGAVPSRDPSVRAPEKIPEKPVPSDSGSPGLLNDPRGAGLLNPVDGGTADPDAGRSDRDLLSPEALQRHFDAAHAANDTVGALRDVAETETKPRLENGSTPKGEVADLDKEHGSPGGGTDYPETDQRKEDRREEDRDGDDRRSSKASSIGWQVRPTPGTKDDPLLGCLTILCTLLERNISSEALTSGLPLVDGMLTPELFTRAAARAGVSARLQRQRLDTVTSLALPCVLLLTRQRACVLTELHRDEGRAKIILPEMGAGARDVDYAELEAEYVGYALFARPEFQYDKRAQDDRVADPKGWFWGTLLNSWKLYIEVGIAAIMVNCFALASPLFTMNVYDRVVPNFAEETLWVLAMGIAIVYGFDFMLKLIRGYLVDVAGKTADTKIAARLFQQVMGMKMAHRPPSAGGMANSMREFESLREFFTSSTVTALIDFPFIFLFLGIISIIGTPYIVIIPTFMVVIAIVVGFLVQIQMRKVVKETTREAQQKHAILIEAISGAETIKAMAAEGRMQRNWETFVTKTAQSSMKATRWSQFALNLSGFFTQFVTVAVVVVGVYEIHAGNMSMGALIACSMLSGRAMAPLSQIAAIATRFNQARESLIGLDKMMQTPVERPEGRSFVHRPEFHGTLEFRNVTFNYPEAKTSALSDVSFRIEAGEKVGIIGRIGSGKSTIERLLLGLYDPDEGSVLIDGTDVRQIDPADLRRSVGVVPQDIYLFFGSVKENIAIGAPYADDTAILRAARISGVDEFISKHPLGLDLPVGERGMSLSGGQRQAVAVARALLLDPPILLMDEPTSAMDNTTEGRFKARLGTVLTNKTLIMVTHRGSLLTLVDRLIVMDGGRIVADGPKEIVMEALASGRIQAAKM</sequence>
<evidence type="ECO:0000256" key="3">
    <source>
        <dbReference type="ARBA" id="ARBA00022475"/>
    </source>
</evidence>
<evidence type="ECO:0000256" key="5">
    <source>
        <dbReference type="ARBA" id="ARBA00022741"/>
    </source>
</evidence>
<evidence type="ECO:0000313" key="14">
    <source>
        <dbReference type="EMBL" id="NMM44705.1"/>
    </source>
</evidence>
<dbReference type="RefSeq" id="WP_169625048.1">
    <property type="nucleotide sequence ID" value="NZ_JABBNT010000002.1"/>
</dbReference>
<dbReference type="InterPro" id="IPR011527">
    <property type="entry name" value="ABC1_TM_dom"/>
</dbReference>
<feature type="transmembrane region" description="Helical" evidence="10">
    <location>
        <begin position="442"/>
        <end position="464"/>
    </location>
</feature>
<feature type="compositionally biased region" description="Basic and acidic residues" evidence="9">
    <location>
        <begin position="105"/>
        <end position="115"/>
    </location>
</feature>
<evidence type="ECO:0000313" key="15">
    <source>
        <dbReference type="Proteomes" id="UP000539372"/>
    </source>
</evidence>
<evidence type="ECO:0000256" key="1">
    <source>
        <dbReference type="ARBA" id="ARBA00004651"/>
    </source>
</evidence>
<evidence type="ECO:0000256" key="6">
    <source>
        <dbReference type="ARBA" id="ARBA00022840"/>
    </source>
</evidence>
<evidence type="ECO:0000256" key="9">
    <source>
        <dbReference type="SAM" id="MobiDB-lite"/>
    </source>
</evidence>
<dbReference type="PANTHER" id="PTHR24221:SF248">
    <property type="entry name" value="ABC TRANSPORTER TRANSMEMBRANE REGION"/>
    <property type="match status" value="1"/>
</dbReference>
<reference evidence="14 15" key="1">
    <citation type="submission" date="2020-04" db="EMBL/GenBank/DDBJ databases">
        <title>Rhodospirillaceae bacterium KN72 isolated from deep sea.</title>
        <authorList>
            <person name="Zhang D.-C."/>
        </authorList>
    </citation>
    <scope>NUCLEOTIDE SEQUENCE [LARGE SCALE GENOMIC DNA]</scope>
    <source>
        <strain evidence="14 15">KN72</strain>
    </source>
</reference>
<organism evidence="14 15">
    <name type="scientific">Pacificispira spongiicola</name>
    <dbReference type="NCBI Taxonomy" id="2729598"/>
    <lineage>
        <taxon>Bacteria</taxon>
        <taxon>Pseudomonadati</taxon>
        <taxon>Pseudomonadota</taxon>
        <taxon>Alphaproteobacteria</taxon>
        <taxon>Rhodospirillales</taxon>
        <taxon>Rhodospirillaceae</taxon>
        <taxon>Pacificispira</taxon>
    </lineage>
</organism>
<dbReference type="GO" id="GO:0005886">
    <property type="term" value="C:plasma membrane"/>
    <property type="evidence" value="ECO:0007669"/>
    <property type="project" value="UniProtKB-SubCell"/>
</dbReference>
<dbReference type="GO" id="GO:0006508">
    <property type="term" value="P:proteolysis"/>
    <property type="evidence" value="ECO:0007669"/>
    <property type="project" value="InterPro"/>
</dbReference>
<name>A0A7Y0HEH8_9PROT</name>
<dbReference type="PROSITE" id="PS50990">
    <property type="entry name" value="PEPTIDASE_C39"/>
    <property type="match status" value="1"/>
</dbReference>
<feature type="domain" description="ABC transmembrane type-1" evidence="12">
    <location>
        <begin position="336"/>
        <end position="615"/>
    </location>
</feature>
<dbReference type="InterPro" id="IPR003593">
    <property type="entry name" value="AAA+_ATPase"/>
</dbReference>
<dbReference type="GO" id="GO:0034040">
    <property type="term" value="F:ATPase-coupled lipid transmembrane transporter activity"/>
    <property type="evidence" value="ECO:0007669"/>
    <property type="project" value="TreeGrafter"/>
</dbReference>
<feature type="transmembrane region" description="Helical" evidence="10">
    <location>
        <begin position="555"/>
        <end position="577"/>
    </location>
</feature>
<dbReference type="CDD" id="cd18587">
    <property type="entry name" value="ABC_6TM_LapB_like"/>
    <property type="match status" value="1"/>
</dbReference>
<feature type="transmembrane region" description="Helical" evidence="10">
    <location>
        <begin position="470"/>
        <end position="490"/>
    </location>
</feature>
<dbReference type="FunFam" id="3.40.50.300:FF:000299">
    <property type="entry name" value="ABC transporter ATP-binding protein/permease"/>
    <property type="match status" value="1"/>
</dbReference>
<dbReference type="InterPro" id="IPR036640">
    <property type="entry name" value="ABC1_TM_sf"/>
</dbReference>
<keyword evidence="8 10" id="KW-0472">Membrane</keyword>
<comment type="subcellular location">
    <subcellularLocation>
        <location evidence="1">Cell membrane</location>
        <topology evidence="1">Multi-pass membrane protein</topology>
    </subcellularLocation>
</comment>
<protein>
    <submittedName>
        <fullName evidence="14">Type I secretion system permease/ATPase</fullName>
    </submittedName>
</protein>
<feature type="transmembrane region" description="Helical" evidence="10">
    <location>
        <begin position="370"/>
        <end position="390"/>
    </location>
</feature>
<dbReference type="InterPro" id="IPR027417">
    <property type="entry name" value="P-loop_NTPase"/>
</dbReference>
<dbReference type="InterPro" id="IPR003439">
    <property type="entry name" value="ABC_transporter-like_ATP-bd"/>
</dbReference>
<dbReference type="CDD" id="cd02421">
    <property type="entry name" value="Peptidase_C39_likeD"/>
    <property type="match status" value="1"/>
</dbReference>
<dbReference type="GO" id="GO:0140359">
    <property type="term" value="F:ABC-type transporter activity"/>
    <property type="evidence" value="ECO:0007669"/>
    <property type="project" value="InterPro"/>
</dbReference>
<feature type="compositionally biased region" description="Basic and acidic residues" evidence="9">
    <location>
        <begin position="124"/>
        <end position="133"/>
    </location>
</feature>
<evidence type="ECO:0000256" key="10">
    <source>
        <dbReference type="SAM" id="Phobius"/>
    </source>
</evidence>